<dbReference type="Proteomes" id="UP000515800">
    <property type="component" value="Chromosome"/>
</dbReference>
<evidence type="ECO:0000259" key="1">
    <source>
        <dbReference type="Pfam" id="PF18765"/>
    </source>
</evidence>
<organism evidence="2 3">
    <name type="scientific">Weissella diestrammenae</name>
    <dbReference type="NCBI Taxonomy" id="1162633"/>
    <lineage>
        <taxon>Bacteria</taxon>
        <taxon>Bacillati</taxon>
        <taxon>Bacillota</taxon>
        <taxon>Bacilli</taxon>
        <taxon>Lactobacillales</taxon>
        <taxon>Lactobacillaceae</taxon>
        <taxon>Weissella</taxon>
    </lineage>
</organism>
<dbReference type="GO" id="GO:0016740">
    <property type="term" value="F:transferase activity"/>
    <property type="evidence" value="ECO:0007669"/>
    <property type="project" value="UniProtKB-KW"/>
</dbReference>
<dbReference type="CDD" id="cd05403">
    <property type="entry name" value="NT_KNTase_like"/>
    <property type="match status" value="1"/>
</dbReference>
<dbReference type="AlphaFoldDB" id="A0A7G9T3P9"/>
<gene>
    <name evidence="2" type="ORF">H9L19_04705</name>
</gene>
<protein>
    <submittedName>
        <fullName evidence="2">Nucleotidyltransferase domain-containing protein</fullName>
    </submittedName>
</protein>
<dbReference type="Pfam" id="PF18765">
    <property type="entry name" value="Polbeta"/>
    <property type="match status" value="1"/>
</dbReference>
<dbReference type="RefSeq" id="WP_187528559.1">
    <property type="nucleotide sequence ID" value="NZ_CP060724.1"/>
</dbReference>
<reference evidence="2 3" key="1">
    <citation type="submission" date="2020-08" db="EMBL/GenBank/DDBJ databases">
        <title>Genome sequence of Weissella diestrammenae KACC 16890T.</title>
        <authorList>
            <person name="Hyun D.-W."/>
            <person name="Bae J.-W."/>
        </authorList>
    </citation>
    <scope>NUCLEOTIDE SEQUENCE [LARGE SCALE GENOMIC DNA]</scope>
    <source>
        <strain evidence="2 3">KACC 16890</strain>
    </source>
</reference>
<name>A0A7G9T3P9_9LACO</name>
<keyword evidence="2" id="KW-0808">Transferase</keyword>
<dbReference type="InterPro" id="IPR043519">
    <property type="entry name" value="NT_sf"/>
</dbReference>
<dbReference type="SUPFAM" id="SSF81301">
    <property type="entry name" value="Nucleotidyltransferase"/>
    <property type="match status" value="1"/>
</dbReference>
<dbReference type="KEGG" id="wdi:H9L19_04705"/>
<feature type="domain" description="Polymerase beta nucleotidyltransferase" evidence="1">
    <location>
        <begin position="18"/>
        <end position="119"/>
    </location>
</feature>
<evidence type="ECO:0000313" key="2">
    <source>
        <dbReference type="EMBL" id="QNN74724.1"/>
    </source>
</evidence>
<evidence type="ECO:0000313" key="3">
    <source>
        <dbReference type="Proteomes" id="UP000515800"/>
    </source>
</evidence>
<keyword evidence="3" id="KW-1185">Reference proteome</keyword>
<accession>A0A7G9T3P9</accession>
<dbReference type="Gene3D" id="3.30.460.10">
    <property type="entry name" value="Beta Polymerase, domain 2"/>
    <property type="match status" value="1"/>
</dbReference>
<sequence>MIEIDLPANKMPLDEMKQKLATVFPKYDIQKAYIYGSYVNGGFDFSSDYDFLIDGKIGDQEPFIGNQNVVRQLKRELSEALDRTIDITEMSIIEQPSHTESSRKFKANVMKDKVLVYEQQ</sequence>
<proteinExistence type="predicted"/>
<dbReference type="EMBL" id="CP060724">
    <property type="protein sequence ID" value="QNN74724.1"/>
    <property type="molecule type" value="Genomic_DNA"/>
</dbReference>
<dbReference type="InterPro" id="IPR041633">
    <property type="entry name" value="Polbeta"/>
</dbReference>